<dbReference type="GO" id="GO:0003700">
    <property type="term" value="F:DNA-binding transcription factor activity"/>
    <property type="evidence" value="ECO:0007669"/>
    <property type="project" value="InterPro"/>
</dbReference>
<evidence type="ECO:0000313" key="5">
    <source>
        <dbReference type="EMBL" id="SHH32049.1"/>
    </source>
</evidence>
<dbReference type="InterPro" id="IPR036390">
    <property type="entry name" value="WH_DNA-bd_sf"/>
</dbReference>
<sequence length="223" mass="24530">MVIERETYAQAAYRAIQRMVVEGELAPGSKVVVRPLCELLDLSPTPIKTALAALERDGFLVATPHRGYRVPQPTWADMREIYELREVLDGIAARNAAGLERPEEFVAATLKPLYERQQAAAEGADLVAYSDIDLEFHQAIGHASENSRLVRVMENLGGQFRFASGSSARVPGRVHTAMREHAVIMRAVAAGDAERAEREARAHVRKSAAAFDKSVRANGVRSR</sequence>
<gene>
    <name evidence="5" type="ORF">SAMN05443575_3707</name>
</gene>
<dbReference type="Pfam" id="PF07729">
    <property type="entry name" value="FCD"/>
    <property type="match status" value="1"/>
</dbReference>
<name>A0A1M5S0T2_9ACTN</name>
<dbReference type="Proteomes" id="UP000186132">
    <property type="component" value="Unassembled WGS sequence"/>
</dbReference>
<dbReference type="SMART" id="SM00895">
    <property type="entry name" value="FCD"/>
    <property type="match status" value="1"/>
</dbReference>
<proteinExistence type="predicted"/>
<dbReference type="SUPFAM" id="SSF46785">
    <property type="entry name" value="Winged helix' DNA-binding domain"/>
    <property type="match status" value="1"/>
</dbReference>
<evidence type="ECO:0000313" key="6">
    <source>
        <dbReference type="Proteomes" id="UP000186132"/>
    </source>
</evidence>
<reference evidence="5 6" key="1">
    <citation type="submission" date="2016-11" db="EMBL/GenBank/DDBJ databases">
        <authorList>
            <person name="Jaros S."/>
            <person name="Januszkiewicz K."/>
            <person name="Wedrychowicz H."/>
        </authorList>
    </citation>
    <scope>NUCLEOTIDE SEQUENCE [LARGE SCALE GENOMIC DNA]</scope>
    <source>
        <strain evidence="5 6">DSM 45627</strain>
    </source>
</reference>
<evidence type="ECO:0000256" key="2">
    <source>
        <dbReference type="ARBA" id="ARBA00023125"/>
    </source>
</evidence>
<evidence type="ECO:0000256" key="3">
    <source>
        <dbReference type="ARBA" id="ARBA00023163"/>
    </source>
</evidence>
<dbReference type="SUPFAM" id="SSF48008">
    <property type="entry name" value="GntR ligand-binding domain-like"/>
    <property type="match status" value="1"/>
</dbReference>
<accession>A0A1M5S0T2</accession>
<dbReference type="PROSITE" id="PS50949">
    <property type="entry name" value="HTH_GNTR"/>
    <property type="match status" value="1"/>
</dbReference>
<dbReference type="InterPro" id="IPR008920">
    <property type="entry name" value="TF_FadR/GntR_C"/>
</dbReference>
<dbReference type="SMART" id="SM00345">
    <property type="entry name" value="HTH_GNTR"/>
    <property type="match status" value="1"/>
</dbReference>
<keyword evidence="3" id="KW-0804">Transcription</keyword>
<dbReference type="OrthoDB" id="5182935at2"/>
<keyword evidence="6" id="KW-1185">Reference proteome</keyword>
<dbReference type="PANTHER" id="PTHR43537:SF24">
    <property type="entry name" value="GLUCONATE OPERON TRANSCRIPTIONAL REPRESSOR"/>
    <property type="match status" value="1"/>
</dbReference>
<feature type="domain" description="HTH gntR-type" evidence="4">
    <location>
        <begin position="6"/>
        <end position="73"/>
    </location>
</feature>
<dbReference type="GO" id="GO:0003677">
    <property type="term" value="F:DNA binding"/>
    <property type="evidence" value="ECO:0007669"/>
    <property type="project" value="UniProtKB-KW"/>
</dbReference>
<evidence type="ECO:0000256" key="1">
    <source>
        <dbReference type="ARBA" id="ARBA00023015"/>
    </source>
</evidence>
<dbReference type="InterPro" id="IPR000524">
    <property type="entry name" value="Tscrpt_reg_HTH_GntR"/>
</dbReference>
<dbReference type="InterPro" id="IPR036388">
    <property type="entry name" value="WH-like_DNA-bd_sf"/>
</dbReference>
<dbReference type="Pfam" id="PF00392">
    <property type="entry name" value="GntR"/>
    <property type="match status" value="1"/>
</dbReference>
<organism evidence="5 6">
    <name type="scientific">Jatrophihabitans endophyticus</name>
    <dbReference type="NCBI Taxonomy" id="1206085"/>
    <lineage>
        <taxon>Bacteria</taxon>
        <taxon>Bacillati</taxon>
        <taxon>Actinomycetota</taxon>
        <taxon>Actinomycetes</taxon>
        <taxon>Jatrophihabitantales</taxon>
        <taxon>Jatrophihabitantaceae</taxon>
        <taxon>Jatrophihabitans</taxon>
    </lineage>
</organism>
<dbReference type="EMBL" id="FQVU01000005">
    <property type="protein sequence ID" value="SHH32049.1"/>
    <property type="molecule type" value="Genomic_DNA"/>
</dbReference>
<dbReference type="AlphaFoldDB" id="A0A1M5S0T2"/>
<dbReference type="Gene3D" id="1.20.120.530">
    <property type="entry name" value="GntR ligand-binding domain-like"/>
    <property type="match status" value="1"/>
</dbReference>
<keyword evidence="1" id="KW-0805">Transcription regulation</keyword>
<dbReference type="STRING" id="1206085.SAMN05443575_3707"/>
<dbReference type="RefSeq" id="WP_073391870.1">
    <property type="nucleotide sequence ID" value="NZ_FQVU01000005.1"/>
</dbReference>
<protein>
    <submittedName>
        <fullName evidence="5">Transcriptional regulator, GntR family</fullName>
    </submittedName>
</protein>
<dbReference type="Gene3D" id="1.10.10.10">
    <property type="entry name" value="Winged helix-like DNA-binding domain superfamily/Winged helix DNA-binding domain"/>
    <property type="match status" value="1"/>
</dbReference>
<evidence type="ECO:0000259" key="4">
    <source>
        <dbReference type="PROSITE" id="PS50949"/>
    </source>
</evidence>
<dbReference type="InterPro" id="IPR011711">
    <property type="entry name" value="GntR_C"/>
</dbReference>
<keyword evidence="2" id="KW-0238">DNA-binding</keyword>
<dbReference type="PANTHER" id="PTHR43537">
    <property type="entry name" value="TRANSCRIPTIONAL REGULATOR, GNTR FAMILY"/>
    <property type="match status" value="1"/>
</dbReference>